<evidence type="ECO:0000313" key="1">
    <source>
        <dbReference type="EMBL" id="KAF2655915.1"/>
    </source>
</evidence>
<proteinExistence type="predicted"/>
<evidence type="ECO:0000313" key="2">
    <source>
        <dbReference type="Proteomes" id="UP000799324"/>
    </source>
</evidence>
<gene>
    <name evidence="1" type="ORF">K491DRAFT_715765</name>
</gene>
<accession>A0A6A6T7D3</accession>
<sequence>MQGVALRVNKITFRTFWSLETHESAYLFMETLSSLYHTQKHVLNKLAHRLLTPNIMESAASQFPRLRPLLENWRLDSTLSSANGWLCDGILGEGNVGLGETRSNWVDFVSFTLNLISEHPEYANERQSFKREELYCVEFDTLRMHQILARPWAILDKDMVESLADSEDRKWIPRTMDERYAYSAAAISIRFFESLSHATLSHIREVVIDEDQPSVAYTATHSRGLIPFCRDNPKLRIQRRVNPWTAGFCCDGQSGSLPAWSVTETLGNWIMEALELEKRGMPLHSFQLILDGDPLPEKTTEIFGVVQRHVGLQSALEMCYDQGILRRPSWVERRLQIGYKWTDLPEVVKKLNAGEYSTLIHCNFDLGEPFDYTSFLEENVGGCKGWTASDWTAAVRHYNHEPRHFHTEPPLPPWSALRAFSSWGFAS</sequence>
<dbReference type="OrthoDB" id="5062850at2759"/>
<reference evidence="1" key="1">
    <citation type="journal article" date="2020" name="Stud. Mycol.">
        <title>101 Dothideomycetes genomes: a test case for predicting lifestyles and emergence of pathogens.</title>
        <authorList>
            <person name="Haridas S."/>
            <person name="Albert R."/>
            <person name="Binder M."/>
            <person name="Bloem J."/>
            <person name="Labutti K."/>
            <person name="Salamov A."/>
            <person name="Andreopoulos B."/>
            <person name="Baker S."/>
            <person name="Barry K."/>
            <person name="Bills G."/>
            <person name="Bluhm B."/>
            <person name="Cannon C."/>
            <person name="Castanera R."/>
            <person name="Culley D."/>
            <person name="Daum C."/>
            <person name="Ezra D."/>
            <person name="Gonzalez J."/>
            <person name="Henrissat B."/>
            <person name="Kuo A."/>
            <person name="Liang C."/>
            <person name="Lipzen A."/>
            <person name="Lutzoni F."/>
            <person name="Magnuson J."/>
            <person name="Mondo S."/>
            <person name="Nolan M."/>
            <person name="Ohm R."/>
            <person name="Pangilinan J."/>
            <person name="Park H.-J."/>
            <person name="Ramirez L."/>
            <person name="Alfaro M."/>
            <person name="Sun H."/>
            <person name="Tritt A."/>
            <person name="Yoshinaga Y."/>
            <person name="Zwiers L.-H."/>
            <person name="Turgeon B."/>
            <person name="Goodwin S."/>
            <person name="Spatafora J."/>
            <person name="Crous P."/>
            <person name="Grigoriev I."/>
        </authorList>
    </citation>
    <scope>NUCLEOTIDE SEQUENCE</scope>
    <source>
        <strain evidence="1">CBS 122681</strain>
    </source>
</reference>
<dbReference type="AlphaFoldDB" id="A0A6A6T7D3"/>
<dbReference type="Proteomes" id="UP000799324">
    <property type="component" value="Unassembled WGS sequence"/>
</dbReference>
<organism evidence="1 2">
    <name type="scientific">Lophiostoma macrostomum CBS 122681</name>
    <dbReference type="NCBI Taxonomy" id="1314788"/>
    <lineage>
        <taxon>Eukaryota</taxon>
        <taxon>Fungi</taxon>
        <taxon>Dikarya</taxon>
        <taxon>Ascomycota</taxon>
        <taxon>Pezizomycotina</taxon>
        <taxon>Dothideomycetes</taxon>
        <taxon>Pleosporomycetidae</taxon>
        <taxon>Pleosporales</taxon>
        <taxon>Lophiostomataceae</taxon>
        <taxon>Lophiostoma</taxon>
    </lineage>
</organism>
<protein>
    <submittedName>
        <fullName evidence="1">Uncharacterized protein</fullName>
    </submittedName>
</protein>
<keyword evidence="2" id="KW-1185">Reference proteome</keyword>
<dbReference type="EMBL" id="MU004342">
    <property type="protein sequence ID" value="KAF2655915.1"/>
    <property type="molecule type" value="Genomic_DNA"/>
</dbReference>
<name>A0A6A6T7D3_9PLEO</name>